<reference evidence="3" key="1">
    <citation type="submission" date="2016-05" db="EMBL/GenBank/DDBJ databases">
        <authorList>
            <person name="Naeem Raeece"/>
        </authorList>
    </citation>
    <scope>NUCLEOTIDE SEQUENCE [LARGE SCALE GENOMIC DNA]</scope>
</reference>
<evidence type="ECO:0000256" key="1">
    <source>
        <dbReference type="SAM" id="MobiDB-lite"/>
    </source>
</evidence>
<sequence>MADDSYGGAEEFAVKYLSDLHSVKIYNDINKNDSELSNYTPQCEKLIVKKDNDEMKTVCKMFLRHLEKSSVWNFKDHGYDICLLLNYWIYDKLTNIFGDKDASDIAFSNFQYIWSYPEEYITKNTSCKQKCKYEIDVYKDEDWKERKEFYEYCVDYDMIKGLINYYEDKCNDFYEYIKRKEELYKHFQHICSTESTKCPKFYQECKQNDPNLLLSKLHCRQEMDQKRAAAHSPAFQPEPAPEIRSLDSGLPGDEYGSPKTENASDTSQIGTKVGQSVLGAAPVLLTATALYRYTPIGAWIRKLGGTNPNNLSNIDGEEIDGFFGDSENYISYQPM</sequence>
<dbReference type="Pfam" id="PF05795">
    <property type="entry name" value="Plasmodium_Vir"/>
    <property type="match status" value="1"/>
</dbReference>
<protein>
    <submittedName>
        <fullName evidence="2">PIR Superfamily Protein</fullName>
    </submittedName>
</protein>
<evidence type="ECO:0000313" key="3">
    <source>
        <dbReference type="Proteomes" id="UP000078546"/>
    </source>
</evidence>
<feature type="compositionally biased region" description="Polar residues" evidence="1">
    <location>
        <begin position="259"/>
        <end position="268"/>
    </location>
</feature>
<gene>
    <name evidence="2" type="ORF">POVCU1_050350</name>
</gene>
<proteinExistence type="predicted"/>
<name>A0A1A8X1B7_PLAOA</name>
<dbReference type="InterPro" id="IPR008780">
    <property type="entry name" value="Plasmodium_Vir"/>
</dbReference>
<dbReference type="AlphaFoldDB" id="A0A1A8X1B7"/>
<dbReference type="EMBL" id="FLQV01001111">
    <property type="protein sequence ID" value="SBS99046.1"/>
    <property type="molecule type" value="Genomic_DNA"/>
</dbReference>
<feature type="region of interest" description="Disordered" evidence="1">
    <location>
        <begin position="228"/>
        <end position="268"/>
    </location>
</feature>
<accession>A0A1A8X1B7</accession>
<dbReference type="Proteomes" id="UP000078546">
    <property type="component" value="Unassembled WGS sequence"/>
</dbReference>
<evidence type="ECO:0000313" key="2">
    <source>
        <dbReference type="EMBL" id="SBS99046.1"/>
    </source>
</evidence>
<organism evidence="2 3">
    <name type="scientific">Plasmodium ovale curtisi</name>
    <dbReference type="NCBI Taxonomy" id="864141"/>
    <lineage>
        <taxon>Eukaryota</taxon>
        <taxon>Sar</taxon>
        <taxon>Alveolata</taxon>
        <taxon>Apicomplexa</taxon>
        <taxon>Aconoidasida</taxon>
        <taxon>Haemosporida</taxon>
        <taxon>Plasmodiidae</taxon>
        <taxon>Plasmodium</taxon>
        <taxon>Plasmodium (Plasmodium)</taxon>
    </lineage>
</organism>